<proteinExistence type="predicted"/>
<sequence length="137" mass="15023">MFAPMWRHPTGHRVRYQHQQPPSHNPDICIIALDKIRERRISLSPEGRLPHSTVSMHASTFSVARTPAPDSLWSIPILAELAALSVTTAESEYRPSPDLSVCPAAFAASATASNPCSNATTHIPVRVHDLKDPEEQA</sequence>
<accession>A0A0G4F8Q0</accession>
<name>A0A0G4F8Q0_9ALVE</name>
<reference evidence="1" key="1">
    <citation type="submission" date="2014-11" db="EMBL/GenBank/DDBJ databases">
        <authorList>
            <person name="Otto D Thomas"/>
            <person name="Naeem Raeece"/>
        </authorList>
    </citation>
    <scope>NUCLEOTIDE SEQUENCE</scope>
</reference>
<dbReference type="VEuPathDB" id="CryptoDB:Cvel_15667"/>
<organism evidence="1">
    <name type="scientific">Chromera velia CCMP2878</name>
    <dbReference type="NCBI Taxonomy" id="1169474"/>
    <lineage>
        <taxon>Eukaryota</taxon>
        <taxon>Sar</taxon>
        <taxon>Alveolata</taxon>
        <taxon>Colpodellida</taxon>
        <taxon>Chromeraceae</taxon>
        <taxon>Chromera</taxon>
    </lineage>
</organism>
<dbReference type="PhylomeDB" id="A0A0G4F8Q0"/>
<dbReference type="AlphaFoldDB" id="A0A0G4F8Q0"/>
<protein>
    <submittedName>
        <fullName evidence="1">Uncharacterized protein</fullName>
    </submittedName>
</protein>
<dbReference type="EMBL" id="CDMZ01000186">
    <property type="protein sequence ID" value="CEM08724.1"/>
    <property type="molecule type" value="Genomic_DNA"/>
</dbReference>
<evidence type="ECO:0000313" key="1">
    <source>
        <dbReference type="EMBL" id="CEM08724.1"/>
    </source>
</evidence>
<gene>
    <name evidence="1" type="ORF">Cvel_15667</name>
</gene>